<feature type="transmembrane region" description="Helical" evidence="1">
    <location>
        <begin position="27"/>
        <end position="43"/>
    </location>
</feature>
<keyword evidence="3" id="KW-1185">Reference proteome</keyword>
<feature type="transmembrane region" description="Helical" evidence="1">
    <location>
        <begin position="50"/>
        <end position="67"/>
    </location>
</feature>
<feature type="transmembrane region" description="Helical" evidence="1">
    <location>
        <begin position="143"/>
        <end position="166"/>
    </location>
</feature>
<protein>
    <submittedName>
        <fullName evidence="2">Uncharacterized protein</fullName>
    </submittedName>
</protein>
<gene>
    <name evidence="2" type="ORF">POL58_44850</name>
</gene>
<organism evidence="2 3">
    <name type="scientific">Nannocystis radixulma</name>
    <dbReference type="NCBI Taxonomy" id="2995305"/>
    <lineage>
        <taxon>Bacteria</taxon>
        <taxon>Pseudomonadati</taxon>
        <taxon>Myxococcota</taxon>
        <taxon>Polyangia</taxon>
        <taxon>Nannocystales</taxon>
        <taxon>Nannocystaceae</taxon>
        <taxon>Nannocystis</taxon>
    </lineage>
</organism>
<evidence type="ECO:0000313" key="3">
    <source>
        <dbReference type="Proteomes" id="UP001217838"/>
    </source>
</evidence>
<name>A0ABT5BLC9_9BACT</name>
<evidence type="ECO:0000313" key="2">
    <source>
        <dbReference type="EMBL" id="MDC0674960.1"/>
    </source>
</evidence>
<keyword evidence="1" id="KW-0812">Transmembrane</keyword>
<evidence type="ECO:0000256" key="1">
    <source>
        <dbReference type="SAM" id="Phobius"/>
    </source>
</evidence>
<sequence>MPTPLLLALVLVLAGLRLGVDPLAAEIVGAIAAACAAMSFAAGDPPRRPWLLRTCALSLVVAAHALQRLGLVGELRVDYLLLIIANIIGAFALIAFLRVVRQSGLTVPLTRSERLVAVVLACVVLGLVAWILAALAHDSLRDLAVAVSTICDAVVFTTAALLLHHVLPMRGGLLAQPYLLLAIDGLCFLALDLAHALQPAPGPAVAPLGALGGAAGGAAGIVQTVLVRRRV</sequence>
<feature type="transmembrane region" description="Helical" evidence="1">
    <location>
        <begin position="178"/>
        <end position="198"/>
    </location>
</feature>
<proteinExistence type="predicted"/>
<comment type="caution">
    <text evidence="2">The sequence shown here is derived from an EMBL/GenBank/DDBJ whole genome shotgun (WGS) entry which is preliminary data.</text>
</comment>
<keyword evidence="1" id="KW-0472">Membrane</keyword>
<feature type="transmembrane region" description="Helical" evidence="1">
    <location>
        <begin position="79"/>
        <end position="100"/>
    </location>
</feature>
<feature type="transmembrane region" description="Helical" evidence="1">
    <location>
        <begin position="115"/>
        <end position="137"/>
    </location>
</feature>
<keyword evidence="1" id="KW-1133">Transmembrane helix</keyword>
<feature type="transmembrane region" description="Helical" evidence="1">
    <location>
        <begin position="204"/>
        <end position="227"/>
    </location>
</feature>
<accession>A0ABT5BLC9</accession>
<reference evidence="2 3" key="1">
    <citation type="submission" date="2022-11" db="EMBL/GenBank/DDBJ databases">
        <title>Minimal conservation of predation-associated metabolite biosynthetic gene clusters underscores biosynthetic potential of Myxococcota including descriptions for ten novel species: Archangium lansinium sp. nov., Myxococcus landrumus sp. nov., Nannocystis bai.</title>
        <authorList>
            <person name="Ahearne A."/>
            <person name="Stevens C."/>
            <person name="Dowd S."/>
        </authorList>
    </citation>
    <scope>NUCLEOTIDE SEQUENCE [LARGE SCALE GENOMIC DNA]</scope>
    <source>
        <strain evidence="2 3">NCELM</strain>
    </source>
</reference>
<dbReference type="Proteomes" id="UP001217838">
    <property type="component" value="Unassembled WGS sequence"/>
</dbReference>
<dbReference type="RefSeq" id="WP_272009613.1">
    <property type="nucleotide sequence ID" value="NZ_JAQNDN010000027.1"/>
</dbReference>
<dbReference type="EMBL" id="JAQNDN010000027">
    <property type="protein sequence ID" value="MDC0674960.1"/>
    <property type="molecule type" value="Genomic_DNA"/>
</dbReference>